<dbReference type="GO" id="GO:0015562">
    <property type="term" value="F:efflux transmembrane transporter activity"/>
    <property type="evidence" value="ECO:0007669"/>
    <property type="project" value="TreeGrafter"/>
</dbReference>
<dbReference type="Gene3D" id="2.40.30.170">
    <property type="match status" value="1"/>
</dbReference>
<keyword evidence="8" id="KW-1185">Reference proteome</keyword>
<dbReference type="SUPFAM" id="SSF111369">
    <property type="entry name" value="HlyD-like secretion proteins"/>
    <property type="match status" value="1"/>
</dbReference>
<gene>
    <name evidence="7" type="primary">mdtE</name>
    <name evidence="7" type="ORF">Pla100_11020</name>
</gene>
<keyword evidence="4" id="KW-0732">Signal</keyword>
<feature type="signal peptide" evidence="4">
    <location>
        <begin position="1"/>
        <end position="31"/>
    </location>
</feature>
<dbReference type="InterPro" id="IPR006143">
    <property type="entry name" value="RND_pump_MFP"/>
</dbReference>
<evidence type="ECO:0000259" key="6">
    <source>
        <dbReference type="Pfam" id="PF25954"/>
    </source>
</evidence>
<dbReference type="GO" id="GO:1990281">
    <property type="term" value="C:efflux pump complex"/>
    <property type="evidence" value="ECO:0007669"/>
    <property type="project" value="TreeGrafter"/>
</dbReference>
<protein>
    <submittedName>
        <fullName evidence="7">Multidrug resistance protein MdtE</fullName>
    </submittedName>
</protein>
<evidence type="ECO:0000256" key="4">
    <source>
        <dbReference type="SAM" id="SignalP"/>
    </source>
</evidence>
<dbReference type="EMBL" id="SJPM01000002">
    <property type="protein sequence ID" value="TWU01375.1"/>
    <property type="molecule type" value="Genomic_DNA"/>
</dbReference>
<evidence type="ECO:0000313" key="8">
    <source>
        <dbReference type="Proteomes" id="UP000316213"/>
    </source>
</evidence>
<keyword evidence="2" id="KW-0175">Coiled coil</keyword>
<proteinExistence type="inferred from homology"/>
<dbReference type="Proteomes" id="UP000316213">
    <property type="component" value="Unassembled WGS sequence"/>
</dbReference>
<dbReference type="NCBIfam" id="TIGR01730">
    <property type="entry name" value="RND_mfp"/>
    <property type="match status" value="1"/>
</dbReference>
<dbReference type="PANTHER" id="PTHR30469">
    <property type="entry name" value="MULTIDRUG RESISTANCE PROTEIN MDTA"/>
    <property type="match status" value="1"/>
</dbReference>
<comment type="caution">
    <text evidence="7">The sequence shown here is derived from an EMBL/GenBank/DDBJ whole genome shotgun (WGS) entry which is preliminary data.</text>
</comment>
<reference evidence="7 8" key="1">
    <citation type="submission" date="2019-02" db="EMBL/GenBank/DDBJ databases">
        <title>Deep-cultivation of Planctomycetes and their phenomic and genomic characterization uncovers novel biology.</title>
        <authorList>
            <person name="Wiegand S."/>
            <person name="Jogler M."/>
            <person name="Boedeker C."/>
            <person name="Pinto D."/>
            <person name="Vollmers J."/>
            <person name="Rivas-Marin E."/>
            <person name="Kohn T."/>
            <person name="Peeters S.H."/>
            <person name="Heuer A."/>
            <person name="Rast P."/>
            <person name="Oberbeckmann S."/>
            <person name="Bunk B."/>
            <person name="Jeske O."/>
            <person name="Meyerdierks A."/>
            <person name="Storesund J.E."/>
            <person name="Kallscheuer N."/>
            <person name="Luecker S."/>
            <person name="Lage O.M."/>
            <person name="Pohl T."/>
            <person name="Merkel B.J."/>
            <person name="Hornburger P."/>
            <person name="Mueller R.-W."/>
            <person name="Bruemmer F."/>
            <person name="Labrenz M."/>
            <person name="Spormann A.M."/>
            <person name="Op Den Camp H."/>
            <person name="Overmann J."/>
            <person name="Amann R."/>
            <person name="Jetten M.S.M."/>
            <person name="Mascher T."/>
            <person name="Medema M.H."/>
            <person name="Devos D.P."/>
            <person name="Kaster A.-K."/>
            <person name="Ovreas L."/>
            <person name="Rohde M."/>
            <person name="Galperin M.Y."/>
            <person name="Jogler C."/>
        </authorList>
    </citation>
    <scope>NUCLEOTIDE SEQUENCE [LARGE SCALE GENOMIC DNA]</scope>
    <source>
        <strain evidence="7 8">Pla100</strain>
    </source>
</reference>
<evidence type="ECO:0000256" key="3">
    <source>
        <dbReference type="SAM" id="MobiDB-lite"/>
    </source>
</evidence>
<comment type="similarity">
    <text evidence="1">Belongs to the membrane fusion protein (MFP) (TC 8.A.1) family.</text>
</comment>
<dbReference type="Pfam" id="PF25954">
    <property type="entry name" value="Beta-barrel_RND_2"/>
    <property type="match status" value="1"/>
</dbReference>
<sequence length="303" mass="33108" precursor="true">MFSEEVMFSTSLRIKLAGVILLSLVAAPVFAQTATYNDAYTIQGFSQPNRVSQVASATSGIILSFNASEGDRVRQGDCLVQLDHRIHDEKLELARVAKDSLGDLQSAEAELTAKNARLDRLIELSSRNHATAVELMQAQEDSAIARANVQRAKDRLAQATADHARLLAESNQFWINAPFDGVVVEFAKEVGEYVGPGEAVICTVAELDTLCVEFLLPRHYRDSFNVGDDVDVVFTVANETVRGTIQFISPFPNGETNTFKVKTRVDNSSGLLNAGERCQLRVNSGSPPKSDSPSNLQLSQHRL</sequence>
<evidence type="ECO:0000259" key="5">
    <source>
        <dbReference type="Pfam" id="PF25917"/>
    </source>
</evidence>
<evidence type="ECO:0000256" key="1">
    <source>
        <dbReference type="ARBA" id="ARBA00009477"/>
    </source>
</evidence>
<dbReference type="OrthoDB" id="269337at2"/>
<feature type="chain" id="PRO_5022676767" evidence="4">
    <location>
        <begin position="32"/>
        <end position="303"/>
    </location>
</feature>
<dbReference type="InterPro" id="IPR058792">
    <property type="entry name" value="Beta-barrel_RND_2"/>
</dbReference>
<organism evidence="7 8">
    <name type="scientific">Neorhodopirellula pilleata</name>
    <dbReference type="NCBI Taxonomy" id="2714738"/>
    <lineage>
        <taxon>Bacteria</taxon>
        <taxon>Pseudomonadati</taxon>
        <taxon>Planctomycetota</taxon>
        <taxon>Planctomycetia</taxon>
        <taxon>Pirellulales</taxon>
        <taxon>Pirellulaceae</taxon>
        <taxon>Neorhodopirellula</taxon>
    </lineage>
</organism>
<dbReference type="Gene3D" id="1.10.287.470">
    <property type="entry name" value="Helix hairpin bin"/>
    <property type="match status" value="1"/>
</dbReference>
<feature type="region of interest" description="Disordered" evidence="3">
    <location>
        <begin position="282"/>
        <end position="303"/>
    </location>
</feature>
<dbReference type="Gene3D" id="2.40.50.100">
    <property type="match status" value="1"/>
</dbReference>
<name>A0A5C6AMY3_9BACT</name>
<feature type="domain" description="CusB-like beta-barrel" evidence="6">
    <location>
        <begin position="222"/>
        <end position="284"/>
    </location>
</feature>
<evidence type="ECO:0000256" key="2">
    <source>
        <dbReference type="SAM" id="Coils"/>
    </source>
</evidence>
<dbReference type="PANTHER" id="PTHR30469:SF15">
    <property type="entry name" value="HLYD FAMILY OF SECRETION PROTEINS"/>
    <property type="match status" value="1"/>
</dbReference>
<accession>A0A5C6AMY3</accession>
<dbReference type="InterPro" id="IPR058625">
    <property type="entry name" value="MdtA-like_BSH"/>
</dbReference>
<feature type="coiled-coil region" evidence="2">
    <location>
        <begin position="104"/>
        <end position="169"/>
    </location>
</feature>
<evidence type="ECO:0000313" key="7">
    <source>
        <dbReference type="EMBL" id="TWU01375.1"/>
    </source>
</evidence>
<feature type="domain" description="Multidrug resistance protein MdtA-like barrel-sandwich hybrid" evidence="5">
    <location>
        <begin position="51"/>
        <end position="199"/>
    </location>
</feature>
<dbReference type="Pfam" id="PF25917">
    <property type="entry name" value="BSH_RND"/>
    <property type="match status" value="1"/>
</dbReference>
<dbReference type="AlphaFoldDB" id="A0A5C6AMY3"/>